<dbReference type="RefSeq" id="WP_188125687.1">
    <property type="nucleotide sequence ID" value="NZ_BOMP01000055.1"/>
</dbReference>
<keyword evidence="6" id="KW-1185">Reference proteome</keyword>
<gene>
    <name evidence="3" type="ORF">Alo02nite_37720</name>
    <name evidence="4" type="ORF">BJ964_008231</name>
</gene>
<dbReference type="InterPro" id="IPR043504">
    <property type="entry name" value="Peptidase_S1_PA_chymotrypsin"/>
</dbReference>
<evidence type="ECO:0000313" key="4">
    <source>
        <dbReference type="EMBL" id="MBB4754070.1"/>
    </source>
</evidence>
<dbReference type="EMBL" id="JACHNC010000001">
    <property type="protein sequence ID" value="MBB4754070.1"/>
    <property type="molecule type" value="Genomic_DNA"/>
</dbReference>
<evidence type="ECO:0000259" key="1">
    <source>
        <dbReference type="Pfam" id="PF19916"/>
    </source>
</evidence>
<proteinExistence type="predicted"/>
<dbReference type="SUPFAM" id="SSF50494">
    <property type="entry name" value="Trypsin-like serine proteases"/>
    <property type="match status" value="1"/>
</dbReference>
<evidence type="ECO:0008006" key="7">
    <source>
        <dbReference type="Google" id="ProtNLM"/>
    </source>
</evidence>
<dbReference type="Proteomes" id="UP000631312">
    <property type="component" value="Unassembled WGS sequence"/>
</dbReference>
<evidence type="ECO:0000313" key="5">
    <source>
        <dbReference type="Proteomes" id="UP000590511"/>
    </source>
</evidence>
<dbReference type="Gene3D" id="2.40.10.10">
    <property type="entry name" value="Trypsin-like serine proteases"/>
    <property type="match status" value="2"/>
</dbReference>
<dbReference type="InterPro" id="IPR009003">
    <property type="entry name" value="Peptidase_S1_PA"/>
</dbReference>
<feature type="domain" description="vWA-MoxR associated protein C-terminal" evidence="2">
    <location>
        <begin position="361"/>
        <end position="598"/>
    </location>
</feature>
<evidence type="ECO:0000313" key="3">
    <source>
        <dbReference type="EMBL" id="GIE40874.1"/>
    </source>
</evidence>
<dbReference type="EMBL" id="BOMP01000055">
    <property type="protein sequence ID" value="GIE40874.1"/>
    <property type="molecule type" value="Genomic_DNA"/>
</dbReference>
<feature type="domain" description="vWA-MoxR associated protein middle region 0" evidence="1">
    <location>
        <begin position="231"/>
        <end position="337"/>
    </location>
</feature>
<reference evidence="4 5" key="1">
    <citation type="submission" date="2020-08" db="EMBL/GenBank/DDBJ databases">
        <title>Sequencing the genomes of 1000 actinobacteria strains.</title>
        <authorList>
            <person name="Klenk H.-P."/>
        </authorList>
    </citation>
    <scope>NUCLEOTIDE SEQUENCE [LARGE SCALE GENOMIC DNA]</scope>
    <source>
        <strain evidence="4 5">DSM 43150</strain>
    </source>
</reference>
<dbReference type="InterPro" id="IPR045555">
    <property type="entry name" value="VMAP-M0"/>
</dbReference>
<dbReference type="Pfam" id="PF19916">
    <property type="entry name" value="VMAP-M0"/>
    <property type="match status" value="1"/>
</dbReference>
<dbReference type="Proteomes" id="UP000590511">
    <property type="component" value="Unassembled WGS sequence"/>
</dbReference>
<protein>
    <recommendedName>
        <fullName evidence="7">Serine protease</fullName>
    </recommendedName>
</protein>
<organism evidence="4 5">
    <name type="scientific">Actinoplanes lobatus</name>
    <dbReference type="NCBI Taxonomy" id="113568"/>
    <lineage>
        <taxon>Bacteria</taxon>
        <taxon>Bacillati</taxon>
        <taxon>Actinomycetota</taxon>
        <taxon>Actinomycetes</taxon>
        <taxon>Micromonosporales</taxon>
        <taxon>Micromonosporaceae</taxon>
        <taxon>Actinoplanes</taxon>
    </lineage>
</organism>
<dbReference type="AlphaFoldDB" id="A0A7W7HP39"/>
<comment type="caution">
    <text evidence="4">The sequence shown here is derived from an EMBL/GenBank/DDBJ whole genome shotgun (WGS) entry which is preliminary data.</text>
</comment>
<dbReference type="InterPro" id="IPR045450">
    <property type="entry name" value="VMAP_C"/>
</dbReference>
<evidence type="ECO:0000313" key="6">
    <source>
        <dbReference type="Proteomes" id="UP000631312"/>
    </source>
</evidence>
<sequence length="614" mass="66156">MTDARTELRKLAERCLVHITGPAVAGSGVWIAPGVLLTCAHVVPDGTGSPVTMTWDGQSLSGTVTEHTPNTSFDDVWTFPDLAIVTVTDPPAHPCAWLSDDEPSEGADVVALGHSDELDGVLRPSVKDGQVRGYHQVETGRLWLFKANEVRSGMSGGPVLDLATGAICAIVKSTMREDADRGGYLIPLRGLRDLDRLSRLRLVAATDRFHRQDLRWAAVRSRLTATTPHTLSPRETAKLFGLLAEFPAGDEPELRRLYADCASTGRPPEHPPGTLRDVALALLDSGGPGATDGVVPLLKLSHRLAGTGAAPHEAGLREWADDFATRHGRAAELIAIREAAPAHPAAGIVTVEIAPGLNDPDRYRLRITVTGGAGDRRVTYADDDPAHTLDEMRALVPVKLGVALSGVPDDSVIEFAVPYELFDEPFEDLPTDSFTDLGCTYRVVLRDLDRQIDPAVRDRWNLRWKHLDSGAGRTRWAGCVEDLTQKQFAAELRLAPEIAAVLLTRRPSAHPTLAGMTEVALRLGVPVLAWTRDPCAGHERGDCSGHRFREAFSGPAATALADVSLPALVQRLRLTSELRDAGPDADACRGVVLLWDRPPTPAAPLMSPAMTGRQ</sequence>
<name>A0A7W7HP39_9ACTN</name>
<evidence type="ECO:0000259" key="2">
    <source>
        <dbReference type="Pfam" id="PF20028"/>
    </source>
</evidence>
<dbReference type="Pfam" id="PF20028">
    <property type="entry name" value="VMAP-C"/>
    <property type="match status" value="1"/>
</dbReference>
<reference evidence="3 6" key="2">
    <citation type="submission" date="2021-01" db="EMBL/GenBank/DDBJ databases">
        <title>Whole genome shotgun sequence of Actinoplanes lobatus NBRC 12513.</title>
        <authorList>
            <person name="Komaki H."/>
            <person name="Tamura T."/>
        </authorList>
    </citation>
    <scope>NUCLEOTIDE SEQUENCE [LARGE SCALE GENOMIC DNA]</scope>
    <source>
        <strain evidence="3 6">NBRC 12513</strain>
    </source>
</reference>
<dbReference type="Pfam" id="PF13365">
    <property type="entry name" value="Trypsin_2"/>
    <property type="match status" value="1"/>
</dbReference>
<accession>A0A7W7HP39</accession>